<evidence type="ECO:0000313" key="12">
    <source>
        <dbReference type="Proteomes" id="UP000807306"/>
    </source>
</evidence>
<keyword evidence="5 8" id="KW-1133">Transmembrane helix</keyword>
<evidence type="ECO:0000256" key="3">
    <source>
        <dbReference type="ARBA" id="ARBA00022692"/>
    </source>
</evidence>
<dbReference type="Proteomes" id="UP000807306">
    <property type="component" value="Unassembled WGS sequence"/>
</dbReference>
<dbReference type="AlphaFoldDB" id="A0A9P6EMM3"/>
<evidence type="ECO:0000256" key="7">
    <source>
        <dbReference type="SAM" id="MobiDB-lite"/>
    </source>
</evidence>
<name>A0A9P6EMM3_9AGAR</name>
<keyword evidence="12" id="KW-1185">Reference proteome</keyword>
<accession>A0A9P6EMM3</accession>
<feature type="transmembrane region" description="Helical" evidence="8">
    <location>
        <begin position="296"/>
        <end position="317"/>
    </location>
</feature>
<keyword evidence="4" id="KW-0249">Electron transport</keyword>
<feature type="signal peptide" evidence="9">
    <location>
        <begin position="1"/>
        <end position="19"/>
    </location>
</feature>
<evidence type="ECO:0000256" key="6">
    <source>
        <dbReference type="ARBA" id="ARBA00023136"/>
    </source>
</evidence>
<reference evidence="11" key="1">
    <citation type="submission" date="2020-11" db="EMBL/GenBank/DDBJ databases">
        <authorList>
            <consortium name="DOE Joint Genome Institute"/>
            <person name="Ahrendt S."/>
            <person name="Riley R."/>
            <person name="Andreopoulos W."/>
            <person name="Labutti K."/>
            <person name="Pangilinan J."/>
            <person name="Ruiz-Duenas F.J."/>
            <person name="Barrasa J.M."/>
            <person name="Sanchez-Garcia M."/>
            <person name="Camarero S."/>
            <person name="Miyauchi S."/>
            <person name="Serrano A."/>
            <person name="Linde D."/>
            <person name="Babiker R."/>
            <person name="Drula E."/>
            <person name="Ayuso-Fernandez I."/>
            <person name="Pacheco R."/>
            <person name="Padilla G."/>
            <person name="Ferreira P."/>
            <person name="Barriuso J."/>
            <person name="Kellner H."/>
            <person name="Castanera R."/>
            <person name="Alfaro M."/>
            <person name="Ramirez L."/>
            <person name="Pisabarro A.G."/>
            <person name="Kuo A."/>
            <person name="Tritt A."/>
            <person name="Lipzen A."/>
            <person name="He G."/>
            <person name="Yan M."/>
            <person name="Ng V."/>
            <person name="Cullen D."/>
            <person name="Martin F."/>
            <person name="Rosso M.-N."/>
            <person name="Henrissat B."/>
            <person name="Hibbett D."/>
            <person name="Martinez A.T."/>
            <person name="Grigoriev I.V."/>
        </authorList>
    </citation>
    <scope>NUCLEOTIDE SEQUENCE</scope>
    <source>
        <strain evidence="11">CBS 506.95</strain>
    </source>
</reference>
<feature type="transmembrane region" description="Helical" evidence="8">
    <location>
        <begin position="263"/>
        <end position="284"/>
    </location>
</feature>
<comment type="subcellular location">
    <subcellularLocation>
        <location evidence="1">Membrane</location>
    </subcellularLocation>
</comment>
<feature type="compositionally biased region" description="Low complexity" evidence="7">
    <location>
        <begin position="195"/>
        <end position="209"/>
    </location>
</feature>
<evidence type="ECO:0000256" key="1">
    <source>
        <dbReference type="ARBA" id="ARBA00004370"/>
    </source>
</evidence>
<feature type="transmembrane region" description="Helical" evidence="8">
    <location>
        <begin position="329"/>
        <end position="347"/>
    </location>
</feature>
<dbReference type="InterPro" id="IPR015920">
    <property type="entry name" value="Cellobiose_DH-like_cyt"/>
</dbReference>
<dbReference type="SMART" id="SM00664">
    <property type="entry name" value="DoH"/>
    <property type="match status" value="1"/>
</dbReference>
<dbReference type="CDD" id="cd08760">
    <property type="entry name" value="Cyt_b561_FRRS1_like"/>
    <property type="match status" value="1"/>
</dbReference>
<dbReference type="SMART" id="SM00665">
    <property type="entry name" value="B561"/>
    <property type="match status" value="1"/>
</dbReference>
<dbReference type="PROSITE" id="PS50939">
    <property type="entry name" value="CYTOCHROME_B561"/>
    <property type="match status" value="1"/>
</dbReference>
<feature type="domain" description="Cytochrome b561" evidence="10">
    <location>
        <begin position="176"/>
        <end position="388"/>
    </location>
</feature>
<dbReference type="CDD" id="cd09630">
    <property type="entry name" value="CDH_like_cytochrome"/>
    <property type="match status" value="1"/>
</dbReference>
<feature type="region of interest" description="Disordered" evidence="7">
    <location>
        <begin position="185"/>
        <end position="209"/>
    </location>
</feature>
<dbReference type="OrthoDB" id="19261at2759"/>
<dbReference type="PANTHER" id="PTHR47797">
    <property type="entry name" value="DEHYDROGENASE, PUTATIVE (AFU_ORTHOLOGUE AFUA_8G05805)-RELATED"/>
    <property type="match status" value="1"/>
</dbReference>
<evidence type="ECO:0000256" key="4">
    <source>
        <dbReference type="ARBA" id="ARBA00022982"/>
    </source>
</evidence>
<keyword evidence="6 8" id="KW-0472">Membrane</keyword>
<keyword evidence="3 8" id="KW-0812">Transmembrane</keyword>
<evidence type="ECO:0000313" key="11">
    <source>
        <dbReference type="EMBL" id="KAF9531597.1"/>
    </source>
</evidence>
<dbReference type="GO" id="GO:0016020">
    <property type="term" value="C:membrane"/>
    <property type="evidence" value="ECO:0007669"/>
    <property type="project" value="UniProtKB-SubCell"/>
</dbReference>
<feature type="chain" id="PRO_5040222212" description="Cytochrome b561 domain-containing protein" evidence="9">
    <location>
        <begin position="20"/>
        <end position="417"/>
    </location>
</feature>
<evidence type="ECO:0000256" key="8">
    <source>
        <dbReference type="SAM" id="Phobius"/>
    </source>
</evidence>
<proteinExistence type="predicted"/>
<sequence>MFTRSFLLFWLSFVAVGLAEFADSELYPRQQSITGDSTCGTFVCVKGTVNGSTTSYVLSSRGGQKVGWMAIGYGNQMTNTPMVIMWMNSDGTATLSQRKAPDEVMPTVDSNPPRKATFDPTLSLSVSNPTLAFNIPSNNDKTQQLIYALGTTNPGSSKDDATLIQHLDYGIIKLDLTKVVSATPTGTGTNGGATQGPTSSDPSDSSSSHSIPLLPYQRMIIAHAVFCGLGFLIFLPAGALLARYMRTFVPGPIWFRTHAILQFAIAGPMIIIGIILGISAVNSAHARHLNDAHKRWGIAIFVLYLAQCGLGAFIHWVKKQNRVKRPPQNYIHAVFGLAIIAFSGYQVNSGYSHEWPTTTGRGPAPPGVNIFFWIWIVILAVAYTAGLALLPKQYRQEREVVHNRMTDYDMKESTSRR</sequence>
<dbReference type="PANTHER" id="PTHR47797:SF3">
    <property type="entry name" value="CYTOCHROME B561 DOMAIN-CONTAINING PROTEIN"/>
    <property type="match status" value="1"/>
</dbReference>
<evidence type="ECO:0000259" key="10">
    <source>
        <dbReference type="PROSITE" id="PS50939"/>
    </source>
</evidence>
<dbReference type="Gene3D" id="1.20.120.1770">
    <property type="match status" value="1"/>
</dbReference>
<dbReference type="Pfam" id="PF03188">
    <property type="entry name" value="Cytochrom_B561"/>
    <property type="match status" value="1"/>
</dbReference>
<evidence type="ECO:0000256" key="2">
    <source>
        <dbReference type="ARBA" id="ARBA00022448"/>
    </source>
</evidence>
<keyword evidence="2" id="KW-0813">Transport</keyword>
<dbReference type="Pfam" id="PF16010">
    <property type="entry name" value="CDH-cyt"/>
    <property type="match status" value="1"/>
</dbReference>
<organism evidence="11 12">
    <name type="scientific">Crepidotus variabilis</name>
    <dbReference type="NCBI Taxonomy" id="179855"/>
    <lineage>
        <taxon>Eukaryota</taxon>
        <taxon>Fungi</taxon>
        <taxon>Dikarya</taxon>
        <taxon>Basidiomycota</taxon>
        <taxon>Agaricomycotina</taxon>
        <taxon>Agaricomycetes</taxon>
        <taxon>Agaricomycetidae</taxon>
        <taxon>Agaricales</taxon>
        <taxon>Agaricineae</taxon>
        <taxon>Crepidotaceae</taxon>
        <taxon>Crepidotus</taxon>
    </lineage>
</organism>
<keyword evidence="9" id="KW-0732">Signal</keyword>
<feature type="transmembrane region" description="Helical" evidence="8">
    <location>
        <begin position="220"/>
        <end position="242"/>
    </location>
</feature>
<dbReference type="SUPFAM" id="SSF49344">
    <property type="entry name" value="CBD9-like"/>
    <property type="match status" value="1"/>
</dbReference>
<gene>
    <name evidence="11" type="ORF">CPB83DRAFT_76559</name>
</gene>
<comment type="caution">
    <text evidence="11">The sequence shown here is derived from an EMBL/GenBank/DDBJ whole genome shotgun (WGS) entry which is preliminary data.</text>
</comment>
<dbReference type="Gene3D" id="2.60.40.1210">
    <property type="entry name" value="Cellobiose dehydrogenase, cytochrome domain"/>
    <property type="match status" value="1"/>
</dbReference>
<evidence type="ECO:0000256" key="5">
    <source>
        <dbReference type="ARBA" id="ARBA00022989"/>
    </source>
</evidence>
<feature type="transmembrane region" description="Helical" evidence="8">
    <location>
        <begin position="367"/>
        <end position="390"/>
    </location>
</feature>
<dbReference type="EMBL" id="MU157834">
    <property type="protein sequence ID" value="KAF9531597.1"/>
    <property type="molecule type" value="Genomic_DNA"/>
</dbReference>
<evidence type="ECO:0000256" key="9">
    <source>
        <dbReference type="SAM" id="SignalP"/>
    </source>
</evidence>
<protein>
    <recommendedName>
        <fullName evidence="10">Cytochrome b561 domain-containing protein</fullName>
    </recommendedName>
</protein>
<dbReference type="InterPro" id="IPR005018">
    <property type="entry name" value="DOMON_domain"/>
</dbReference>
<dbReference type="InterPro" id="IPR006593">
    <property type="entry name" value="Cyt_b561/ferric_Rdtase_TM"/>
</dbReference>